<accession>A0A7E4ZUA5</accession>
<dbReference type="WBParaSite" id="Pan_g17915.t1">
    <property type="protein sequence ID" value="Pan_g17915.t1"/>
    <property type="gene ID" value="Pan_g17915"/>
</dbReference>
<reference evidence="2" key="2">
    <citation type="submission" date="2020-10" db="UniProtKB">
        <authorList>
            <consortium name="WormBaseParasite"/>
        </authorList>
    </citation>
    <scope>IDENTIFICATION</scope>
</reference>
<keyword evidence="1" id="KW-1185">Reference proteome</keyword>
<dbReference type="AlphaFoldDB" id="A0A7E4ZUA5"/>
<reference evidence="1" key="1">
    <citation type="journal article" date="2013" name="Genetics">
        <title>The draft genome and transcriptome of Panagrellus redivivus are shaped by the harsh demands of a free-living lifestyle.</title>
        <authorList>
            <person name="Srinivasan J."/>
            <person name="Dillman A.R."/>
            <person name="Macchietto M.G."/>
            <person name="Heikkinen L."/>
            <person name="Lakso M."/>
            <person name="Fracchia K.M."/>
            <person name="Antoshechkin I."/>
            <person name="Mortazavi A."/>
            <person name="Wong G."/>
            <person name="Sternberg P.W."/>
        </authorList>
    </citation>
    <scope>NUCLEOTIDE SEQUENCE [LARGE SCALE GENOMIC DNA]</scope>
    <source>
        <strain evidence="1">MT8872</strain>
    </source>
</reference>
<name>A0A7E4ZUA5_PANRE</name>
<dbReference type="Proteomes" id="UP000492821">
    <property type="component" value="Unassembled WGS sequence"/>
</dbReference>
<protein>
    <submittedName>
        <fullName evidence="2">Crinkler (CRN) family protein</fullName>
    </submittedName>
</protein>
<organism evidence="1 2">
    <name type="scientific">Panagrellus redivivus</name>
    <name type="common">Microworm</name>
    <dbReference type="NCBI Taxonomy" id="6233"/>
    <lineage>
        <taxon>Eukaryota</taxon>
        <taxon>Metazoa</taxon>
        <taxon>Ecdysozoa</taxon>
        <taxon>Nematoda</taxon>
        <taxon>Chromadorea</taxon>
        <taxon>Rhabditida</taxon>
        <taxon>Tylenchina</taxon>
        <taxon>Panagrolaimomorpha</taxon>
        <taxon>Panagrolaimoidea</taxon>
        <taxon>Panagrolaimidae</taxon>
        <taxon>Panagrellus</taxon>
    </lineage>
</organism>
<evidence type="ECO:0000313" key="1">
    <source>
        <dbReference type="Proteomes" id="UP000492821"/>
    </source>
</evidence>
<sequence>MASIKRRSEPDLQDYLKLLREGTPLYQKQYNFRRANEYVRFPVDEALQIALTRERDRFPKFDPHNLATVDVHQLFAQHKDFYTKICKIVARSVVEVESIRRGCPSDSFYKEFIQEACDLQKELYNAIPLAPILPTSSAMDPSQYCLACIIADVSNVVTNQSIMFQYMLSSVLYTGGMHAWLLFQPEALVAIVEHFKVLLTGEVSLDNKDGTWAKITYIESGEVKSNPVPITTATRSIIIGHDLEVAPTSDKLVLELNNVYHAHPVAPNDKMTKARTNVPTIRLDFIDNTIIWLSTRDKSATHNSYFQQPKKVQIDEAGFRSRGPMYHLM</sequence>
<evidence type="ECO:0000313" key="2">
    <source>
        <dbReference type="WBParaSite" id="Pan_g17915.t1"/>
    </source>
</evidence>
<proteinExistence type="predicted"/>